<evidence type="ECO:0000256" key="3">
    <source>
        <dbReference type="ARBA" id="ARBA00022448"/>
    </source>
</evidence>
<evidence type="ECO:0000256" key="7">
    <source>
        <dbReference type="ARBA" id="ARBA00023128"/>
    </source>
</evidence>
<evidence type="ECO:0000256" key="8">
    <source>
        <dbReference type="ARBA" id="ARBA00023136"/>
    </source>
</evidence>
<keyword evidence="3 9" id="KW-0813">Transport</keyword>
<comment type="subcellular location">
    <subcellularLocation>
        <location evidence="1 9">Mitochondrion inner membrane</location>
        <topology evidence="1 9">Multi-pass membrane protein</topology>
    </subcellularLocation>
</comment>
<evidence type="ECO:0000313" key="11">
    <source>
        <dbReference type="Proteomes" id="UP000631114"/>
    </source>
</evidence>
<dbReference type="Pfam" id="PF03650">
    <property type="entry name" value="MPC"/>
    <property type="match status" value="1"/>
</dbReference>
<dbReference type="PANTHER" id="PTHR14154">
    <property type="entry name" value="UPF0041 BRAIN PROTEIN 44-RELATED"/>
    <property type="match status" value="1"/>
</dbReference>
<keyword evidence="11" id="KW-1185">Reference proteome</keyword>
<dbReference type="InterPro" id="IPR005336">
    <property type="entry name" value="MPC"/>
</dbReference>
<evidence type="ECO:0000256" key="6">
    <source>
        <dbReference type="ARBA" id="ARBA00022989"/>
    </source>
</evidence>
<keyword evidence="6" id="KW-1133">Transmembrane helix</keyword>
<comment type="similarity">
    <text evidence="2 9">Belongs to the mitochondrial pyruvate carrier (MPC) (TC 2.A.105) family.</text>
</comment>
<gene>
    <name evidence="10" type="ORF">IFM89_020613</name>
</gene>
<dbReference type="OrthoDB" id="1697690at2759"/>
<dbReference type="AlphaFoldDB" id="A0A835ICR0"/>
<evidence type="ECO:0000313" key="10">
    <source>
        <dbReference type="EMBL" id="KAF9614759.1"/>
    </source>
</evidence>
<comment type="function">
    <text evidence="9">Mediates the uptake of pyruvate into mitochondria.</text>
</comment>
<accession>A0A835ICR0</accession>
<dbReference type="Proteomes" id="UP000631114">
    <property type="component" value="Unassembled WGS sequence"/>
</dbReference>
<evidence type="ECO:0000256" key="2">
    <source>
        <dbReference type="ARBA" id="ARBA00006416"/>
    </source>
</evidence>
<protein>
    <recommendedName>
        <fullName evidence="9">Mitochondrial pyruvate carrier</fullName>
    </recommendedName>
</protein>
<proteinExistence type="inferred from homology"/>
<organism evidence="10 11">
    <name type="scientific">Coptis chinensis</name>
    <dbReference type="NCBI Taxonomy" id="261450"/>
    <lineage>
        <taxon>Eukaryota</taxon>
        <taxon>Viridiplantae</taxon>
        <taxon>Streptophyta</taxon>
        <taxon>Embryophyta</taxon>
        <taxon>Tracheophyta</taxon>
        <taxon>Spermatophyta</taxon>
        <taxon>Magnoliopsida</taxon>
        <taxon>Ranunculales</taxon>
        <taxon>Ranunculaceae</taxon>
        <taxon>Coptidoideae</taxon>
        <taxon>Coptis</taxon>
    </lineage>
</organism>
<evidence type="ECO:0000256" key="4">
    <source>
        <dbReference type="ARBA" id="ARBA00022692"/>
    </source>
</evidence>
<dbReference type="GO" id="GO:0006850">
    <property type="term" value="P:pyruvate import into mitochondria"/>
    <property type="evidence" value="ECO:0007669"/>
    <property type="project" value="InterPro"/>
</dbReference>
<dbReference type="EMBL" id="JADFTS010000003">
    <property type="protein sequence ID" value="KAF9614759.1"/>
    <property type="molecule type" value="Genomic_DNA"/>
</dbReference>
<sequence length="132" mass="14380">MLAFKSFLNSPVGPKTTFFFLGPIANWGFIVARLVDMQKPPEIILGNMTAVMCVYSGLVMRCSWMVQPQEPKKETVGPLDKQGDVKKNGAVTGREDKALVGLGTGLASLDSKKQKTKSKLALSLSIPPKHYL</sequence>
<keyword evidence="4" id="KW-0812">Transmembrane</keyword>
<evidence type="ECO:0000256" key="1">
    <source>
        <dbReference type="ARBA" id="ARBA00004448"/>
    </source>
</evidence>
<evidence type="ECO:0000256" key="9">
    <source>
        <dbReference type="RuleBase" id="RU363100"/>
    </source>
</evidence>
<reference evidence="10 11" key="1">
    <citation type="submission" date="2020-10" db="EMBL/GenBank/DDBJ databases">
        <title>The Coptis chinensis genome and diversification of protoberbering-type alkaloids.</title>
        <authorList>
            <person name="Wang B."/>
            <person name="Shu S."/>
            <person name="Song C."/>
            <person name="Liu Y."/>
        </authorList>
    </citation>
    <scope>NUCLEOTIDE SEQUENCE [LARGE SCALE GENOMIC DNA]</scope>
    <source>
        <strain evidence="10">HL-2020</strain>
        <tissue evidence="10">Leaf</tissue>
    </source>
</reference>
<dbReference type="GO" id="GO:0005743">
    <property type="term" value="C:mitochondrial inner membrane"/>
    <property type="evidence" value="ECO:0007669"/>
    <property type="project" value="UniProtKB-SubCell"/>
</dbReference>
<keyword evidence="8" id="KW-0472">Membrane</keyword>
<comment type="caution">
    <text evidence="10">The sequence shown here is derived from an EMBL/GenBank/DDBJ whole genome shotgun (WGS) entry which is preliminary data.</text>
</comment>
<keyword evidence="7 9" id="KW-0496">Mitochondrion</keyword>
<evidence type="ECO:0000256" key="5">
    <source>
        <dbReference type="ARBA" id="ARBA00022792"/>
    </source>
</evidence>
<keyword evidence="5 9" id="KW-0999">Mitochondrion inner membrane</keyword>
<name>A0A835ICR0_9MAGN</name>